<protein>
    <submittedName>
        <fullName evidence="1">Uncharacterized protein</fullName>
    </submittedName>
</protein>
<dbReference type="Gene3D" id="3.80.10.10">
    <property type="entry name" value="Ribonuclease Inhibitor"/>
    <property type="match status" value="2"/>
</dbReference>
<reference evidence="1" key="1">
    <citation type="submission" date="2014-11" db="EMBL/GenBank/DDBJ databases">
        <authorList>
            <person name="Otto D Thomas"/>
            <person name="Naeem Raeece"/>
        </authorList>
    </citation>
    <scope>NUCLEOTIDE SEQUENCE</scope>
</reference>
<proteinExistence type="predicted"/>
<dbReference type="AlphaFoldDB" id="A0A0G4IF13"/>
<sequence length="313" mass="33525">MGGVVDSSDGLPVLERLDFSNSRAGKGMGSLVRALRSGKLGALAEMKLNNSNMPEEAIRDLSAGVREGGLSGISSLQLKSNPDQRRGGRMWGEFMQAIAESQRGLPKLQYLDFSGHEDFAIGKPVIAALASGNVRLLKRLDFESFPPTAGITLSGGSLGILCEGVREGMFPPGLKADMRLKIDPREGSFDSLLTAIAESKTGLPPCISSLDFGGLKSVMRGARFSEEALAILAASGGRNSAGKLSHLEEVNMSYCDIDDQKLKRLGEVFSAYGCSSLKFLDLRWIPAVCRGDLYKTKRRPCSSAPLNHLSLIT</sequence>
<accession>A0A0G4IF13</accession>
<dbReference type="VEuPathDB" id="CryptoDB:Cvel_13901"/>
<evidence type="ECO:0000313" key="1">
    <source>
        <dbReference type="EMBL" id="CEM55862.1"/>
    </source>
</evidence>
<dbReference type="InterPro" id="IPR032675">
    <property type="entry name" value="LRR_dom_sf"/>
</dbReference>
<dbReference type="SUPFAM" id="SSF52047">
    <property type="entry name" value="RNI-like"/>
    <property type="match status" value="1"/>
</dbReference>
<organism evidence="1">
    <name type="scientific">Chromera velia CCMP2878</name>
    <dbReference type="NCBI Taxonomy" id="1169474"/>
    <lineage>
        <taxon>Eukaryota</taxon>
        <taxon>Sar</taxon>
        <taxon>Alveolata</taxon>
        <taxon>Colpodellida</taxon>
        <taxon>Chromeraceae</taxon>
        <taxon>Chromera</taxon>
    </lineage>
</organism>
<gene>
    <name evidence="1" type="ORF">Cvel_13901</name>
</gene>
<dbReference type="PhylomeDB" id="A0A0G4IF13"/>
<name>A0A0G4IF13_9ALVE</name>
<dbReference type="EMBL" id="CDMZ01005918">
    <property type="protein sequence ID" value="CEM55862.1"/>
    <property type="molecule type" value="Genomic_DNA"/>
</dbReference>